<feature type="signal peptide" evidence="2">
    <location>
        <begin position="1"/>
        <end position="22"/>
    </location>
</feature>
<evidence type="ECO:0000256" key="1">
    <source>
        <dbReference type="PROSITE-ProRule" id="PRU01373"/>
    </source>
</evidence>
<reference evidence="4 5" key="2">
    <citation type="journal article" date="2011" name="PLoS ONE">
        <title>The Cyst-Dividing Bacterium Ramlibacter tataouinensis TTB310 Genome Reveals a Well-Stocked Toolbox for Adaptation to a Desert Environment.</title>
        <authorList>
            <person name="De Luca G."/>
            <person name="Barakat M."/>
            <person name="Ortet P."/>
            <person name="Fochesato S."/>
            <person name="Jourlin-Castelli C."/>
            <person name="Ansaldi M."/>
            <person name="Py B."/>
            <person name="Fichant G."/>
            <person name="Coutinho P.M."/>
            <person name="Voulhoux R."/>
            <person name="Bastien O."/>
            <person name="Marechal E."/>
            <person name="Henrissat B."/>
            <person name="Quentin Y."/>
            <person name="Noirot P."/>
            <person name="Filloux A."/>
            <person name="Mejean V."/>
            <person name="Dubow M.S."/>
            <person name="Barras F."/>
            <person name="Barbe V."/>
            <person name="Weissenbach J."/>
            <person name="Mihalcescu I."/>
            <person name="Vermeglio A."/>
            <person name="Achouak W."/>
            <person name="Heulin T."/>
        </authorList>
    </citation>
    <scope>NUCLEOTIDE SEQUENCE [LARGE SCALE GENOMIC DNA]</scope>
    <source>
        <strain evidence="5">ATCC BAA-407 / DSM 14655 / LMG 21543 / TTB310</strain>
    </source>
</reference>
<gene>
    <name evidence="4" type="ordered locus">Rta_27650</name>
</gene>
<sequence length="207" mass="22117">MGWKARALAAWWLACGMTVAAAAGADKGRRGMPVDTREMAQWVMETDDAAGRPFAIVDKKAAQLFVFEAGGRLVGSTPVLLGATPGDHSTPGVGQRAQTGDVGLHERTTPAGRFASAPGRNIDGEPVVWFDYGAALAIHRLRPGSARERRQARLASATPADNRASLGCVVVPVAFYEKVVEPLLGRVRGVVYVLPEKRPVRDFLEAM</sequence>
<evidence type="ECO:0000313" key="4">
    <source>
        <dbReference type="EMBL" id="AEG93868.1"/>
    </source>
</evidence>
<keyword evidence="2" id="KW-0732">Signal</keyword>
<keyword evidence="1" id="KW-0961">Cell wall biogenesis/degradation</keyword>
<dbReference type="EMBL" id="CP000245">
    <property type="protein sequence ID" value="AEG93868.1"/>
    <property type="molecule type" value="Genomic_DNA"/>
</dbReference>
<keyword evidence="1" id="KW-0573">Peptidoglycan synthesis</keyword>
<protein>
    <recommendedName>
        <fullName evidence="3">L,D-TPase catalytic domain-containing protein</fullName>
    </recommendedName>
</protein>
<organism evidence="4 5">
    <name type="scientific">Ramlibacter tataouinensis (strain ATCC BAA-407 / DSM 14655 / LMG 21543 / TTB310)</name>
    <dbReference type="NCBI Taxonomy" id="365046"/>
    <lineage>
        <taxon>Bacteria</taxon>
        <taxon>Pseudomonadati</taxon>
        <taxon>Pseudomonadota</taxon>
        <taxon>Betaproteobacteria</taxon>
        <taxon>Burkholderiales</taxon>
        <taxon>Comamonadaceae</taxon>
        <taxon>Ramlibacter</taxon>
    </lineage>
</organism>
<dbReference type="eggNOG" id="COG1376">
    <property type="taxonomic scope" value="Bacteria"/>
</dbReference>
<evidence type="ECO:0000259" key="3">
    <source>
        <dbReference type="PROSITE" id="PS52029"/>
    </source>
</evidence>
<dbReference type="HOGENOM" id="CLU_077685_1_0_4"/>
<dbReference type="OrthoDB" id="7202732at2"/>
<dbReference type="InterPro" id="IPR005490">
    <property type="entry name" value="LD_TPept_cat_dom"/>
</dbReference>
<feature type="active site" description="Proton donor/acceptor" evidence="1">
    <location>
        <position position="139"/>
    </location>
</feature>
<feature type="chain" id="PRO_5003329685" description="L,D-TPase catalytic domain-containing protein" evidence="2">
    <location>
        <begin position="23"/>
        <end position="207"/>
    </location>
</feature>
<dbReference type="AlphaFoldDB" id="F5Y528"/>
<comment type="pathway">
    <text evidence="1">Cell wall biogenesis; peptidoglycan biosynthesis.</text>
</comment>
<evidence type="ECO:0000256" key="2">
    <source>
        <dbReference type="SAM" id="SignalP"/>
    </source>
</evidence>
<dbReference type="GO" id="GO:0009252">
    <property type="term" value="P:peptidoglycan biosynthetic process"/>
    <property type="evidence" value="ECO:0007669"/>
    <property type="project" value="UniProtKB-KW"/>
</dbReference>
<dbReference type="CDD" id="cd16913">
    <property type="entry name" value="YkuD_like"/>
    <property type="match status" value="1"/>
</dbReference>
<dbReference type="Proteomes" id="UP000008385">
    <property type="component" value="Chromosome"/>
</dbReference>
<name>F5Y528_RAMTT</name>
<dbReference type="GO" id="GO:0016740">
    <property type="term" value="F:transferase activity"/>
    <property type="evidence" value="ECO:0007669"/>
    <property type="project" value="InterPro"/>
</dbReference>
<feature type="domain" description="L,D-TPase catalytic" evidence="3">
    <location>
        <begin position="53"/>
        <end position="194"/>
    </location>
</feature>
<dbReference type="GO" id="GO:0008360">
    <property type="term" value="P:regulation of cell shape"/>
    <property type="evidence" value="ECO:0007669"/>
    <property type="project" value="UniProtKB-UniRule"/>
</dbReference>
<dbReference type="STRING" id="365046.Rta_27650"/>
<dbReference type="GO" id="GO:0071555">
    <property type="term" value="P:cell wall organization"/>
    <property type="evidence" value="ECO:0007669"/>
    <property type="project" value="UniProtKB-UniRule"/>
</dbReference>
<dbReference type="RefSeq" id="WP_013902099.1">
    <property type="nucleotide sequence ID" value="NC_015677.1"/>
</dbReference>
<keyword evidence="5" id="KW-1185">Reference proteome</keyword>
<dbReference type="KEGG" id="rta:Rta_27650"/>
<feature type="active site" description="Nucleophile" evidence="1">
    <location>
        <position position="168"/>
    </location>
</feature>
<accession>F5Y528</accession>
<evidence type="ECO:0000313" key="5">
    <source>
        <dbReference type="Proteomes" id="UP000008385"/>
    </source>
</evidence>
<reference evidence="5" key="1">
    <citation type="submission" date="2006-01" db="EMBL/GenBank/DDBJ databases">
        <title>Genome of the cyst-dividing bacterium Ramlibacter tataouinensis.</title>
        <authorList>
            <person name="Barakat M."/>
            <person name="Ortet P."/>
            <person name="De Luca G."/>
            <person name="Jourlin-Castelli C."/>
            <person name="Ansaldi M."/>
            <person name="Py B."/>
            <person name="Fichant G."/>
            <person name="Coutinho P."/>
            <person name="Voulhoux R."/>
            <person name="Bastien O."/>
            <person name="Roy S."/>
            <person name="Marechal E."/>
            <person name="Henrissat B."/>
            <person name="Quentin Y."/>
            <person name="Noirot P."/>
            <person name="Filloux A."/>
            <person name="Mejean V."/>
            <person name="DuBow M."/>
            <person name="Barras F."/>
            <person name="Heulin T."/>
        </authorList>
    </citation>
    <scope>NUCLEOTIDE SEQUENCE [LARGE SCALE GENOMIC DNA]</scope>
    <source>
        <strain evidence="5">ATCC BAA-407 / DSM 14655 / LMG 21543 / TTB310</strain>
    </source>
</reference>
<keyword evidence="1" id="KW-0133">Cell shape</keyword>
<dbReference type="PROSITE" id="PS52029">
    <property type="entry name" value="LD_TPASE"/>
    <property type="match status" value="1"/>
</dbReference>
<dbReference type="PATRIC" id="fig|365046.3.peg.2832"/>
<proteinExistence type="predicted"/>